<keyword evidence="1" id="KW-1133">Transmembrane helix</keyword>
<sequence length="55" mass="5985">MALCLVLVLEGLMLFAAPRHWQSIVRQALALSPRTLRVFGAVAVIAGLAVLQLMR</sequence>
<keyword evidence="1" id="KW-0812">Transmembrane</keyword>
<proteinExistence type="predicted"/>
<dbReference type="Proteomes" id="UP000823790">
    <property type="component" value="Unassembled WGS sequence"/>
</dbReference>
<gene>
    <name evidence="2" type="ORF">J7I44_13640</name>
</gene>
<name>A0ABS4DQL0_9GAMM</name>
<dbReference type="InterPro" id="IPR019201">
    <property type="entry name" value="DUF2065"/>
</dbReference>
<organism evidence="2 3">
    <name type="scientific">Frateuria flava</name>
    <dbReference type="NCBI Taxonomy" id="2821489"/>
    <lineage>
        <taxon>Bacteria</taxon>
        <taxon>Pseudomonadati</taxon>
        <taxon>Pseudomonadota</taxon>
        <taxon>Gammaproteobacteria</taxon>
        <taxon>Lysobacterales</taxon>
        <taxon>Rhodanobacteraceae</taxon>
        <taxon>Frateuria</taxon>
    </lineage>
</organism>
<accession>A0ABS4DQL0</accession>
<dbReference type="EMBL" id="JAGJRS010000028">
    <property type="protein sequence ID" value="MBP1475350.1"/>
    <property type="molecule type" value="Genomic_DNA"/>
</dbReference>
<evidence type="ECO:0000313" key="2">
    <source>
        <dbReference type="EMBL" id="MBP1475350.1"/>
    </source>
</evidence>
<dbReference type="PANTHER" id="PTHR38602">
    <property type="entry name" value="INNER MEMBRANE PROTEIN-RELATED"/>
    <property type="match status" value="1"/>
</dbReference>
<dbReference type="Pfam" id="PF09838">
    <property type="entry name" value="DUF2065"/>
    <property type="match status" value="1"/>
</dbReference>
<reference evidence="2 3" key="1">
    <citation type="submission" date="2021-04" db="EMBL/GenBank/DDBJ databases">
        <authorList>
            <person name="Huq M.A."/>
        </authorList>
    </citation>
    <scope>NUCLEOTIDE SEQUENCE [LARGE SCALE GENOMIC DNA]</scope>
    <source>
        <strain evidence="2 3">MAH-13</strain>
    </source>
</reference>
<comment type="caution">
    <text evidence="2">The sequence shown here is derived from an EMBL/GenBank/DDBJ whole genome shotgun (WGS) entry which is preliminary data.</text>
</comment>
<keyword evidence="1" id="KW-0472">Membrane</keyword>
<evidence type="ECO:0000313" key="3">
    <source>
        <dbReference type="Proteomes" id="UP000823790"/>
    </source>
</evidence>
<keyword evidence="3" id="KW-1185">Reference proteome</keyword>
<dbReference type="PANTHER" id="PTHR38602:SF1">
    <property type="entry name" value="INNER MEMBRANE PROTEIN"/>
    <property type="match status" value="1"/>
</dbReference>
<protein>
    <submittedName>
        <fullName evidence="2">DUF2065 domain-containing protein</fullName>
    </submittedName>
</protein>
<feature type="transmembrane region" description="Helical" evidence="1">
    <location>
        <begin position="35"/>
        <end position="54"/>
    </location>
</feature>
<evidence type="ECO:0000256" key="1">
    <source>
        <dbReference type="SAM" id="Phobius"/>
    </source>
</evidence>
<dbReference type="RefSeq" id="WP_209621901.1">
    <property type="nucleotide sequence ID" value="NZ_JAGJRS010000028.1"/>
</dbReference>